<dbReference type="Proteomes" id="UP000006514">
    <property type="component" value="Unassembled WGS sequence"/>
</dbReference>
<accession>J0L7Q4</accession>
<keyword evidence="3" id="KW-1185">Reference proteome</keyword>
<organism evidence="2 3">
    <name type="scientific">Auricularia subglabra (strain TFB-10046 / SS5)</name>
    <name type="common">White-rot fungus</name>
    <name type="synonym">Auricularia delicata (strain TFB10046)</name>
    <dbReference type="NCBI Taxonomy" id="717982"/>
    <lineage>
        <taxon>Eukaryota</taxon>
        <taxon>Fungi</taxon>
        <taxon>Dikarya</taxon>
        <taxon>Basidiomycota</taxon>
        <taxon>Agaricomycotina</taxon>
        <taxon>Agaricomycetes</taxon>
        <taxon>Auriculariales</taxon>
        <taxon>Auriculariaceae</taxon>
        <taxon>Auricularia</taxon>
    </lineage>
</organism>
<feature type="region of interest" description="Disordered" evidence="1">
    <location>
        <begin position="29"/>
        <end position="63"/>
    </location>
</feature>
<gene>
    <name evidence="2" type="ORF">AURDEDRAFT_178576</name>
</gene>
<name>J0L7Q4_AURST</name>
<proteinExistence type="predicted"/>
<dbReference type="InParanoid" id="J0L7Q4"/>
<sequence>MLVGVVGCMMRVPPDSEVRGEVLLADATDDAEEPGRWEEEGVCSQPPADLRGADPRQRASGHAPALRACRTTACRFSPSSIVCRPALDAEYDML</sequence>
<dbReference type="EMBL" id="JH689048">
    <property type="protein sequence ID" value="EJD32361.1"/>
    <property type="molecule type" value="Genomic_DNA"/>
</dbReference>
<dbReference type="KEGG" id="adl:AURDEDRAFT_178576"/>
<evidence type="ECO:0000313" key="2">
    <source>
        <dbReference type="EMBL" id="EJD32361.1"/>
    </source>
</evidence>
<reference evidence="3" key="1">
    <citation type="journal article" date="2012" name="Science">
        <title>The Paleozoic origin of enzymatic lignin decomposition reconstructed from 31 fungal genomes.</title>
        <authorList>
            <person name="Floudas D."/>
            <person name="Binder M."/>
            <person name="Riley R."/>
            <person name="Barry K."/>
            <person name="Blanchette R.A."/>
            <person name="Henrissat B."/>
            <person name="Martinez A.T."/>
            <person name="Otillar R."/>
            <person name="Spatafora J.W."/>
            <person name="Yadav J.S."/>
            <person name="Aerts A."/>
            <person name="Benoit I."/>
            <person name="Boyd A."/>
            <person name="Carlson A."/>
            <person name="Copeland A."/>
            <person name="Coutinho P.M."/>
            <person name="de Vries R.P."/>
            <person name="Ferreira P."/>
            <person name="Findley K."/>
            <person name="Foster B."/>
            <person name="Gaskell J."/>
            <person name="Glotzer D."/>
            <person name="Gorecki P."/>
            <person name="Heitman J."/>
            <person name="Hesse C."/>
            <person name="Hori C."/>
            <person name="Igarashi K."/>
            <person name="Jurgens J.A."/>
            <person name="Kallen N."/>
            <person name="Kersten P."/>
            <person name="Kohler A."/>
            <person name="Kuees U."/>
            <person name="Kumar T.K.A."/>
            <person name="Kuo A."/>
            <person name="LaButti K."/>
            <person name="Larrondo L.F."/>
            <person name="Lindquist E."/>
            <person name="Ling A."/>
            <person name="Lombard V."/>
            <person name="Lucas S."/>
            <person name="Lundell T."/>
            <person name="Martin R."/>
            <person name="McLaughlin D.J."/>
            <person name="Morgenstern I."/>
            <person name="Morin E."/>
            <person name="Murat C."/>
            <person name="Nagy L.G."/>
            <person name="Nolan M."/>
            <person name="Ohm R.A."/>
            <person name="Patyshakuliyeva A."/>
            <person name="Rokas A."/>
            <person name="Ruiz-Duenas F.J."/>
            <person name="Sabat G."/>
            <person name="Salamov A."/>
            <person name="Samejima M."/>
            <person name="Schmutz J."/>
            <person name="Slot J.C."/>
            <person name="St John F."/>
            <person name="Stenlid J."/>
            <person name="Sun H."/>
            <person name="Sun S."/>
            <person name="Syed K."/>
            <person name="Tsang A."/>
            <person name="Wiebenga A."/>
            <person name="Young D."/>
            <person name="Pisabarro A."/>
            <person name="Eastwood D.C."/>
            <person name="Martin F."/>
            <person name="Cullen D."/>
            <person name="Grigoriev I.V."/>
            <person name="Hibbett D.S."/>
        </authorList>
    </citation>
    <scope>NUCLEOTIDE SEQUENCE [LARGE SCALE GENOMIC DNA]</scope>
    <source>
        <strain evidence="3">TFB10046</strain>
    </source>
</reference>
<evidence type="ECO:0000313" key="3">
    <source>
        <dbReference type="Proteomes" id="UP000006514"/>
    </source>
</evidence>
<dbReference type="AlphaFoldDB" id="J0L7Q4"/>
<evidence type="ECO:0000256" key="1">
    <source>
        <dbReference type="SAM" id="MobiDB-lite"/>
    </source>
</evidence>
<protein>
    <submittedName>
        <fullName evidence="2">Uncharacterized protein</fullName>
    </submittedName>
</protein>